<organism evidence="1 2">
    <name type="scientific">Paracholeplasma vituli</name>
    <dbReference type="NCBI Taxonomy" id="69473"/>
    <lineage>
        <taxon>Bacteria</taxon>
        <taxon>Bacillati</taxon>
        <taxon>Mycoplasmatota</taxon>
        <taxon>Mollicutes</taxon>
        <taxon>Acholeplasmatales</taxon>
        <taxon>Acholeplasmataceae</taxon>
        <taxon>Paracholeplasma</taxon>
    </lineage>
</organism>
<keyword evidence="2" id="KW-1185">Reference proteome</keyword>
<comment type="caution">
    <text evidence="1">The sequence shown here is derived from an EMBL/GenBank/DDBJ whole genome shotgun (WGS) entry which is preliminary data.</text>
</comment>
<dbReference type="RefSeq" id="WP_262096265.1">
    <property type="nucleotide sequence ID" value="NZ_JAOEGN010000007.1"/>
</dbReference>
<name>A0ABT2PXE7_9MOLU</name>
<proteinExistence type="predicted"/>
<evidence type="ECO:0000313" key="1">
    <source>
        <dbReference type="EMBL" id="MCU0105004.1"/>
    </source>
</evidence>
<sequence length="162" mass="19156">MILGVLIGHFLTIMTGKAIIRDLKCERIELQTNPISFLNDWAYYTFRIAIYNQSDKYATMGSIKLLLEKFDNTTIDIVLRSKTIDEFSGRSYYKDFTNLVLSPRQIFEKYFTFKIHFDDEDYFSLVSSIRSLKIEYLNDKDKKDTYLLSFRDFTDGIEVENL</sequence>
<evidence type="ECO:0000313" key="2">
    <source>
        <dbReference type="Proteomes" id="UP001209076"/>
    </source>
</evidence>
<dbReference type="EMBL" id="JAOEGN010000007">
    <property type="protein sequence ID" value="MCU0105004.1"/>
    <property type="molecule type" value="Genomic_DNA"/>
</dbReference>
<reference evidence="2" key="1">
    <citation type="submission" date="2023-07" db="EMBL/GenBank/DDBJ databases">
        <title>Novel Mycoplasma species identified in domestic and wild animals.</title>
        <authorList>
            <person name="Volokhov D.V."/>
            <person name="Furtak V.A."/>
            <person name="Zagorodnyaya T.A."/>
        </authorList>
    </citation>
    <scope>NUCLEOTIDE SEQUENCE [LARGE SCALE GENOMIC DNA]</scope>
    <source>
        <strain evidence="2">92-19</strain>
    </source>
</reference>
<accession>A0ABT2PXE7</accession>
<dbReference type="Proteomes" id="UP001209076">
    <property type="component" value="Unassembled WGS sequence"/>
</dbReference>
<protein>
    <submittedName>
        <fullName evidence="1">Uncharacterized protein</fullName>
    </submittedName>
</protein>
<gene>
    <name evidence="1" type="ORF">N7603_04975</name>
</gene>